<sequence>MPSSTSVVRKTMPFQNPTLEAQANQENAIAFIDSSIPDWQTLAAGIAAGTQVFILDAARDGVEQITQLLQTRQNIAALHIISHGTPGSLQLGNTWLNLGNIETYQKFGFKTPSLHDGLTTLTDKLTIVLLVW</sequence>
<name>A0AAV3X3P7_9CYAN</name>
<accession>A0AAV3X3P7</accession>
<dbReference type="EMBL" id="BLAY01000006">
    <property type="protein sequence ID" value="GET35908.1"/>
    <property type="molecule type" value="Genomic_DNA"/>
</dbReference>
<keyword evidence="2" id="KW-0401">Integrin</keyword>
<reference evidence="2" key="1">
    <citation type="submission" date="2019-10" db="EMBL/GenBank/DDBJ databases">
        <title>Draft genome sequece of Microseira wollei NIES-4236.</title>
        <authorList>
            <person name="Yamaguchi H."/>
            <person name="Suzuki S."/>
            <person name="Kawachi M."/>
        </authorList>
    </citation>
    <scope>NUCLEOTIDE SEQUENCE</scope>
    <source>
        <strain evidence="2">NIES-4236</strain>
    </source>
</reference>
<evidence type="ECO:0000259" key="1">
    <source>
        <dbReference type="Pfam" id="PF14252"/>
    </source>
</evidence>
<keyword evidence="3" id="KW-1185">Reference proteome</keyword>
<proteinExistence type="predicted"/>
<comment type="caution">
    <text evidence="2">The sequence shown here is derived from an EMBL/GenBank/DDBJ whole genome shotgun (WGS) entry which is preliminary data.</text>
</comment>
<dbReference type="Pfam" id="PF14252">
    <property type="entry name" value="DUF4347"/>
    <property type="match status" value="1"/>
</dbReference>
<gene>
    <name evidence="2" type="ORF">MiSe_06560</name>
</gene>
<dbReference type="GO" id="GO:0007229">
    <property type="term" value="P:integrin-mediated signaling pathway"/>
    <property type="evidence" value="ECO:0007669"/>
    <property type="project" value="UniProtKB-KW"/>
</dbReference>
<dbReference type="InterPro" id="IPR025592">
    <property type="entry name" value="DUF4347"/>
</dbReference>
<evidence type="ECO:0000313" key="2">
    <source>
        <dbReference type="EMBL" id="GET35908.1"/>
    </source>
</evidence>
<evidence type="ECO:0000313" key="3">
    <source>
        <dbReference type="Proteomes" id="UP001050975"/>
    </source>
</evidence>
<feature type="domain" description="DUF4347" evidence="1">
    <location>
        <begin position="29"/>
        <end position="106"/>
    </location>
</feature>
<dbReference type="RefSeq" id="WP_226574755.1">
    <property type="nucleotide sequence ID" value="NZ_BLAY01000006.1"/>
</dbReference>
<dbReference type="AlphaFoldDB" id="A0AAV3X3P7"/>
<protein>
    <submittedName>
        <fullName evidence="2">Integrins alpha chain</fullName>
    </submittedName>
</protein>
<organism evidence="2 3">
    <name type="scientific">Microseira wollei NIES-4236</name>
    <dbReference type="NCBI Taxonomy" id="2530354"/>
    <lineage>
        <taxon>Bacteria</taxon>
        <taxon>Bacillati</taxon>
        <taxon>Cyanobacteriota</taxon>
        <taxon>Cyanophyceae</taxon>
        <taxon>Oscillatoriophycideae</taxon>
        <taxon>Aerosakkonematales</taxon>
        <taxon>Aerosakkonemataceae</taxon>
        <taxon>Microseira</taxon>
    </lineage>
</organism>
<dbReference type="Proteomes" id="UP001050975">
    <property type="component" value="Unassembled WGS sequence"/>
</dbReference>